<evidence type="ECO:0000313" key="1">
    <source>
        <dbReference type="EMBL" id="KAK3717063.1"/>
    </source>
</evidence>
<dbReference type="Proteomes" id="UP001281147">
    <property type="component" value="Unassembled WGS sequence"/>
</dbReference>
<name>A0ACC3NIL3_9PEZI</name>
<dbReference type="EMBL" id="JAUTXU010000039">
    <property type="protein sequence ID" value="KAK3717063.1"/>
    <property type="molecule type" value="Genomic_DNA"/>
</dbReference>
<organism evidence="1 2">
    <name type="scientific">Vermiconidia calcicola</name>
    <dbReference type="NCBI Taxonomy" id="1690605"/>
    <lineage>
        <taxon>Eukaryota</taxon>
        <taxon>Fungi</taxon>
        <taxon>Dikarya</taxon>
        <taxon>Ascomycota</taxon>
        <taxon>Pezizomycotina</taxon>
        <taxon>Dothideomycetes</taxon>
        <taxon>Dothideomycetidae</taxon>
        <taxon>Mycosphaerellales</taxon>
        <taxon>Extremaceae</taxon>
        <taxon>Vermiconidia</taxon>
    </lineage>
</organism>
<sequence>MPILATKLLIYATRDGLILRLVGANHERNEDIQVAYGTRKISHVKRTDDRLLDLVETSHLICITRREQVAQIQGKAIYAVRDVTLISLTSQSEAEKAIGAAQKALKQDRNDATAGDQTEESDVGEDEDFEEPRLPADEEKAPEAAALEPPKGPAKKTTTFAKSAVQAPGRYGRFATRWFSKGGSGANARDQQGLSAKNESAAVDDKGQPEDSSQDDRQDAATQDLSSDAQEGDRTVETDAKASGASVETSKGKGAIESLTPRIIRSARLYFSTSGFYYSYEHDLSGTLMQKSTQVSDVPLWKRFDELSFWNRHLVDPFVNARCDELVLPLMQGFVGQRAFSITKTDDSQNDAVADAVQDPEAVLGAQATPSQTQLSDDGSKAHEFLLTLISRRSVKRAGLRYMRRGIDDDGNVANTVETEQVLSTMTWKPSDKAFSLIQTRGSIPMHFSQSPYSFKPTPVTFGSEATNQAAFKKHFTALSTRYGSIQVVCLVDKHGTPEVTIGELFENHAKLLNDSGGANGKPIGFEWFDFHGACKGMKFENVSILMDTLDSTLNSYGYIVKQHDRNIKQQTGVLRTNCMDCLDRTNVVQSAVAGWALQQQLSELDLIIDLKKDPKTQWFNTLWADNGDAISRQYAGTAALKGDFTRTRKRNWTGALSDFSLTLNRYYNNIFGDYFLQACIDYYLGNARATIFDDFQTDMMSKDNALDMRRIRQNAIDTCVKIVLEDPNEKLIAGWTLSCSKDSNTLRTLPFEECVVLLTKAAFYFCRFDWNTEKVGSFERVDLLDIEELWTGAYVTSALGPTHLDETKNVGFALRYNTRGKSVVRTNTRSLRTEDEVTDEKEAKNEPKNQKEPEKEEKRLLAFKMLPPDASAAQGDSEHVSNMTETDLAKHVCHELRRAMVAAFRRDDIYGTSDPEKVPQVQEKDVVSVADAKRSTGYIESIGYGLKRLVWS</sequence>
<protein>
    <submittedName>
        <fullName evidence="1">Uncharacterized protein</fullName>
    </submittedName>
</protein>
<comment type="caution">
    <text evidence="1">The sequence shown here is derived from an EMBL/GenBank/DDBJ whole genome shotgun (WGS) entry which is preliminary data.</text>
</comment>
<accession>A0ACC3NIL3</accession>
<gene>
    <name evidence="1" type="ORF">LTR37_006118</name>
</gene>
<proteinExistence type="predicted"/>
<evidence type="ECO:0000313" key="2">
    <source>
        <dbReference type="Proteomes" id="UP001281147"/>
    </source>
</evidence>
<reference evidence="1" key="1">
    <citation type="submission" date="2023-07" db="EMBL/GenBank/DDBJ databases">
        <title>Black Yeasts Isolated from many extreme environments.</title>
        <authorList>
            <person name="Coleine C."/>
            <person name="Stajich J.E."/>
            <person name="Selbmann L."/>
        </authorList>
    </citation>
    <scope>NUCLEOTIDE SEQUENCE</scope>
    <source>
        <strain evidence="1">CCFEE 5714</strain>
    </source>
</reference>
<keyword evidence="2" id="KW-1185">Reference proteome</keyword>